<evidence type="ECO:0000313" key="2">
    <source>
        <dbReference type="EMBL" id="THG31794.1"/>
    </source>
</evidence>
<dbReference type="Pfam" id="PF00174">
    <property type="entry name" value="Oxidored_molyb"/>
    <property type="match status" value="1"/>
</dbReference>
<dbReference type="InterPro" id="IPR036374">
    <property type="entry name" value="OxRdtase_Mopterin-bd_sf"/>
</dbReference>
<reference evidence="2 3" key="1">
    <citation type="submission" date="2019-04" db="EMBL/GenBank/DDBJ databases">
        <authorList>
            <person name="Jiang L."/>
        </authorList>
    </citation>
    <scope>NUCLEOTIDE SEQUENCE [LARGE SCALE GENOMIC DNA]</scope>
    <source>
        <strain evidence="2 3">YIM 131853</strain>
    </source>
</reference>
<organism evidence="2 3">
    <name type="scientific">Naasia lichenicola</name>
    <dbReference type="NCBI Taxonomy" id="2565933"/>
    <lineage>
        <taxon>Bacteria</taxon>
        <taxon>Bacillati</taxon>
        <taxon>Actinomycetota</taxon>
        <taxon>Actinomycetes</taxon>
        <taxon>Micrococcales</taxon>
        <taxon>Microbacteriaceae</taxon>
        <taxon>Naasia</taxon>
    </lineage>
</organism>
<evidence type="ECO:0000259" key="1">
    <source>
        <dbReference type="Pfam" id="PF00174"/>
    </source>
</evidence>
<evidence type="ECO:0000313" key="3">
    <source>
        <dbReference type="Proteomes" id="UP000309133"/>
    </source>
</evidence>
<sequence length="199" mass="22521">MAIFSPGFTGRRNTDDVKLPPGQYLERGFPVLTAGPTQRIRTDQWEFSIVTETGEKKAWNWQGMLDLGPEKIDTDIHCVTSWSKFGTTWKGVSLDKFLDGIETTADYVMATSYGGYTTNLPLAEITGGKAWVAYEFDGKDLHAEHGGPARLLVPALYFWKSAKWVTSLRLMNGDAPGFWEQNGYNMHGDPWREERYWGQ</sequence>
<feature type="domain" description="Oxidoreductase molybdopterin-binding" evidence="1">
    <location>
        <begin position="35"/>
        <end position="179"/>
    </location>
</feature>
<proteinExistence type="predicted"/>
<accession>A0A4S4FNH2</accession>
<dbReference type="OrthoDB" id="9795587at2"/>
<comment type="caution">
    <text evidence="2">The sequence shown here is derived from an EMBL/GenBank/DDBJ whole genome shotgun (WGS) entry which is preliminary data.</text>
</comment>
<protein>
    <submittedName>
        <fullName evidence="2">Sulfite oxidase-like oxidoreductase</fullName>
    </submittedName>
</protein>
<dbReference type="Proteomes" id="UP000309133">
    <property type="component" value="Unassembled WGS sequence"/>
</dbReference>
<dbReference type="RefSeq" id="WP_136426914.1">
    <property type="nucleotide sequence ID" value="NZ_SSSM01000003.1"/>
</dbReference>
<dbReference type="Gene3D" id="3.90.420.10">
    <property type="entry name" value="Oxidoreductase, molybdopterin-binding domain"/>
    <property type="match status" value="1"/>
</dbReference>
<dbReference type="SUPFAM" id="SSF56524">
    <property type="entry name" value="Oxidoreductase molybdopterin-binding domain"/>
    <property type="match status" value="1"/>
</dbReference>
<gene>
    <name evidence="2" type="ORF">E6C64_07010</name>
</gene>
<keyword evidence="3" id="KW-1185">Reference proteome</keyword>
<dbReference type="PANTHER" id="PTHR43032:SF4">
    <property type="entry name" value="OXIDOREDUCTASE MOLYBDOPTERIN-BINDING DOMAIN-CONTAINING PROTEIN"/>
    <property type="match status" value="1"/>
</dbReference>
<dbReference type="InterPro" id="IPR000572">
    <property type="entry name" value="OxRdtase_Mopterin-bd_dom"/>
</dbReference>
<dbReference type="AlphaFoldDB" id="A0A4S4FNH2"/>
<dbReference type="EMBL" id="SSSM01000003">
    <property type="protein sequence ID" value="THG31794.1"/>
    <property type="molecule type" value="Genomic_DNA"/>
</dbReference>
<dbReference type="PANTHER" id="PTHR43032">
    <property type="entry name" value="PROTEIN-METHIONINE-SULFOXIDE REDUCTASE"/>
    <property type="match status" value="1"/>
</dbReference>
<name>A0A4S4FNH2_9MICO</name>